<dbReference type="Pfam" id="PF03625">
    <property type="entry name" value="DUF302"/>
    <property type="match status" value="1"/>
</dbReference>
<protein>
    <recommendedName>
        <fullName evidence="2">DUF302 domain-containing protein</fullName>
    </recommendedName>
</protein>
<dbReference type="InterPro" id="IPR035923">
    <property type="entry name" value="TT1751-like_sf"/>
</dbReference>
<feature type="signal peptide" evidence="1">
    <location>
        <begin position="1"/>
        <end position="24"/>
    </location>
</feature>
<name>A0A656HLA7_THINJ</name>
<organism evidence="3 4">
    <name type="scientific">Thiothrix nivea (strain ATCC 35100 / DSM 5205 / JP2)</name>
    <dbReference type="NCBI Taxonomy" id="870187"/>
    <lineage>
        <taxon>Bacteria</taxon>
        <taxon>Pseudomonadati</taxon>
        <taxon>Pseudomonadota</taxon>
        <taxon>Gammaproteobacteria</taxon>
        <taxon>Thiotrichales</taxon>
        <taxon>Thiotrichaceae</taxon>
        <taxon>Thiothrix</taxon>
    </lineage>
</organism>
<feature type="chain" id="PRO_5025033685" description="DUF302 domain-containing protein" evidence="1">
    <location>
        <begin position="25"/>
        <end position="145"/>
    </location>
</feature>
<keyword evidence="4" id="KW-1185">Reference proteome</keyword>
<evidence type="ECO:0000259" key="2">
    <source>
        <dbReference type="Pfam" id="PF03625"/>
    </source>
</evidence>
<feature type="domain" description="DUF302" evidence="2">
    <location>
        <begin position="66"/>
        <end position="113"/>
    </location>
</feature>
<dbReference type="Proteomes" id="UP000005317">
    <property type="component" value="Unassembled WGS sequence"/>
</dbReference>
<dbReference type="RefSeq" id="WP_002709701.1">
    <property type="nucleotide sequence ID" value="NZ_JH651384.1"/>
</dbReference>
<evidence type="ECO:0000313" key="3">
    <source>
        <dbReference type="EMBL" id="EIJ35805.1"/>
    </source>
</evidence>
<reference evidence="4" key="1">
    <citation type="journal article" date="2011" name="Stand. Genomic Sci.">
        <title>Genome sequence of the filamentous, gliding Thiothrix nivea neotype strain (JP2(T)).</title>
        <authorList>
            <person name="Lapidus A."/>
            <person name="Nolan M."/>
            <person name="Lucas S."/>
            <person name="Glavina Del Rio T."/>
            <person name="Tice H."/>
            <person name="Cheng J.F."/>
            <person name="Tapia R."/>
            <person name="Han C."/>
            <person name="Goodwin L."/>
            <person name="Pitluck S."/>
            <person name="Liolios K."/>
            <person name="Pagani I."/>
            <person name="Ivanova N."/>
            <person name="Huntemann M."/>
            <person name="Mavromatis K."/>
            <person name="Mikhailova N."/>
            <person name="Pati A."/>
            <person name="Chen A."/>
            <person name="Palaniappan K."/>
            <person name="Land M."/>
            <person name="Brambilla E.M."/>
            <person name="Rohde M."/>
            <person name="Abt B."/>
            <person name="Verbarg S."/>
            <person name="Goker M."/>
            <person name="Bristow J."/>
            <person name="Eisen J.A."/>
            <person name="Markowitz V."/>
            <person name="Hugenholtz P."/>
            <person name="Kyrpides N.C."/>
            <person name="Klenk H.P."/>
            <person name="Woyke T."/>
        </authorList>
    </citation>
    <scope>NUCLEOTIDE SEQUENCE [LARGE SCALE GENOMIC DNA]</scope>
    <source>
        <strain evidence="4">ATCC 35100 / DSM 5205 / JP2</strain>
    </source>
</reference>
<sequence length="145" mass="16083" precursor="true">MLVKTFSICVMALTVLATPVSSMADNDMIIIRQIEKTPEVFAKEVEDYAKKREWNFLGAHKVKKGEITLVKFCVAEVGKQLWKQGLQMSALAPCGNIGVYQKDGKTEISVLNPRYMNILAPSAEMEKLSAAAEKDVMEMLDALAK</sequence>
<dbReference type="SUPFAM" id="SSF103247">
    <property type="entry name" value="TT1751-like"/>
    <property type="match status" value="1"/>
</dbReference>
<gene>
    <name evidence="3" type="ORF">Thini_3290</name>
</gene>
<proteinExistence type="predicted"/>
<dbReference type="OrthoDB" id="5784254at2"/>
<evidence type="ECO:0000256" key="1">
    <source>
        <dbReference type="SAM" id="SignalP"/>
    </source>
</evidence>
<dbReference type="EMBL" id="JH651384">
    <property type="protein sequence ID" value="EIJ35805.1"/>
    <property type="molecule type" value="Genomic_DNA"/>
</dbReference>
<dbReference type="Gene3D" id="3.30.310.70">
    <property type="entry name" value="TT1751-like domain"/>
    <property type="match status" value="1"/>
</dbReference>
<dbReference type="InterPro" id="IPR005180">
    <property type="entry name" value="DUF302"/>
</dbReference>
<evidence type="ECO:0000313" key="4">
    <source>
        <dbReference type="Proteomes" id="UP000005317"/>
    </source>
</evidence>
<accession>A0A656HLA7</accession>
<keyword evidence="1" id="KW-0732">Signal</keyword>
<dbReference type="AlphaFoldDB" id="A0A656HLA7"/>